<evidence type="ECO:0000256" key="9">
    <source>
        <dbReference type="ARBA" id="ARBA00022840"/>
    </source>
</evidence>
<comment type="subcellular location">
    <subcellularLocation>
        <location evidence="1">Cell membrane</location>
        <topology evidence="1">Single-pass type I membrane protein</topology>
    </subcellularLocation>
</comment>
<feature type="domain" description="ALK/LTK-like glycine-rich" evidence="18">
    <location>
        <begin position="43"/>
        <end position="247"/>
    </location>
</feature>
<dbReference type="AlphaFoldDB" id="A0A7K1FLW4"/>
<dbReference type="GO" id="GO:0005524">
    <property type="term" value="F:ATP binding"/>
    <property type="evidence" value="ECO:0007669"/>
    <property type="project" value="UniProtKB-KW"/>
</dbReference>
<dbReference type="Pfam" id="PF16640">
    <property type="entry name" value="Big_3_5"/>
    <property type="match status" value="1"/>
</dbReference>
<proteinExistence type="predicted"/>
<evidence type="ECO:0000256" key="7">
    <source>
        <dbReference type="ARBA" id="ARBA00022741"/>
    </source>
</evidence>
<evidence type="ECO:0000256" key="13">
    <source>
        <dbReference type="ARBA" id="ARBA00023157"/>
    </source>
</evidence>
<dbReference type="InterPro" id="IPR055163">
    <property type="entry name" value="ALK/LTK-like_GRD"/>
</dbReference>
<dbReference type="EMBL" id="WLYK01000005">
    <property type="protein sequence ID" value="MTD15098.1"/>
    <property type="molecule type" value="Genomic_DNA"/>
</dbReference>
<keyword evidence="5 17" id="KW-0812">Transmembrane</keyword>
<keyword evidence="13" id="KW-1015">Disulfide bond</keyword>
<evidence type="ECO:0000256" key="10">
    <source>
        <dbReference type="ARBA" id="ARBA00022989"/>
    </source>
</evidence>
<evidence type="ECO:0000256" key="11">
    <source>
        <dbReference type="ARBA" id="ARBA00023136"/>
    </source>
</evidence>
<dbReference type="Proteomes" id="UP000460221">
    <property type="component" value="Unassembled WGS sequence"/>
</dbReference>
<evidence type="ECO:0000256" key="5">
    <source>
        <dbReference type="ARBA" id="ARBA00022692"/>
    </source>
</evidence>
<feature type="transmembrane region" description="Helical" evidence="17">
    <location>
        <begin position="532"/>
        <end position="553"/>
    </location>
</feature>
<keyword evidence="10 17" id="KW-1133">Transmembrane helix</keyword>
<evidence type="ECO:0000256" key="17">
    <source>
        <dbReference type="SAM" id="Phobius"/>
    </source>
</evidence>
<feature type="domain" description="Bacterial Ig-like" evidence="19">
    <location>
        <begin position="284"/>
        <end position="359"/>
    </location>
</feature>
<evidence type="ECO:0000256" key="1">
    <source>
        <dbReference type="ARBA" id="ARBA00004251"/>
    </source>
</evidence>
<keyword evidence="3" id="KW-1003">Cell membrane</keyword>
<feature type="compositionally biased region" description="Gly residues" evidence="16">
    <location>
        <begin position="146"/>
        <end position="159"/>
    </location>
</feature>
<name>A0A7K1FLW4_9ACTN</name>
<dbReference type="Pfam" id="PF12810">
    <property type="entry name" value="ALK_LTK_GRD"/>
    <property type="match status" value="1"/>
</dbReference>
<dbReference type="EC" id="2.7.10.1" evidence="2"/>
<keyword evidence="15" id="KW-0325">Glycoprotein</keyword>
<keyword evidence="11 17" id="KW-0472">Membrane</keyword>
<evidence type="ECO:0000256" key="14">
    <source>
        <dbReference type="ARBA" id="ARBA00023170"/>
    </source>
</evidence>
<evidence type="ECO:0000256" key="8">
    <source>
        <dbReference type="ARBA" id="ARBA00022777"/>
    </source>
</evidence>
<dbReference type="InterPro" id="IPR032109">
    <property type="entry name" value="Big_3_5"/>
</dbReference>
<keyword evidence="8" id="KW-0418">Kinase</keyword>
<dbReference type="RefSeq" id="WP_154769060.1">
    <property type="nucleotide sequence ID" value="NZ_WLYK01000005.1"/>
</dbReference>
<evidence type="ECO:0000259" key="19">
    <source>
        <dbReference type="Pfam" id="PF16640"/>
    </source>
</evidence>
<comment type="caution">
    <text evidence="20">The sequence shown here is derived from an EMBL/GenBank/DDBJ whole genome shotgun (WGS) entry which is preliminary data.</text>
</comment>
<protein>
    <recommendedName>
        <fullName evidence="2">receptor protein-tyrosine kinase</fullName>
        <ecNumber evidence="2">2.7.10.1</ecNumber>
    </recommendedName>
</protein>
<dbReference type="GO" id="GO:0005975">
    <property type="term" value="P:carbohydrate metabolic process"/>
    <property type="evidence" value="ECO:0007669"/>
    <property type="project" value="UniProtKB-ARBA"/>
</dbReference>
<organism evidence="20 21">
    <name type="scientific">Nakamurella alba</name>
    <dbReference type="NCBI Taxonomy" id="2665158"/>
    <lineage>
        <taxon>Bacteria</taxon>
        <taxon>Bacillati</taxon>
        <taxon>Actinomycetota</taxon>
        <taxon>Actinomycetes</taxon>
        <taxon>Nakamurellales</taxon>
        <taxon>Nakamurellaceae</taxon>
        <taxon>Nakamurella</taxon>
    </lineage>
</organism>
<keyword evidence="14" id="KW-0675">Receptor</keyword>
<evidence type="ECO:0000259" key="18">
    <source>
        <dbReference type="Pfam" id="PF12810"/>
    </source>
</evidence>
<evidence type="ECO:0000256" key="16">
    <source>
        <dbReference type="SAM" id="MobiDB-lite"/>
    </source>
</evidence>
<keyword evidence="12" id="KW-0829">Tyrosine-protein kinase</keyword>
<keyword evidence="21" id="KW-1185">Reference proteome</keyword>
<keyword evidence="7" id="KW-0547">Nucleotide-binding</keyword>
<dbReference type="GO" id="GO:0005886">
    <property type="term" value="C:plasma membrane"/>
    <property type="evidence" value="ECO:0007669"/>
    <property type="project" value="UniProtKB-SubCell"/>
</dbReference>
<dbReference type="InterPro" id="IPR013783">
    <property type="entry name" value="Ig-like_fold"/>
</dbReference>
<dbReference type="Gene3D" id="2.60.40.10">
    <property type="entry name" value="Immunoglobulins"/>
    <property type="match status" value="2"/>
</dbReference>
<keyword evidence="6" id="KW-0732">Signal</keyword>
<evidence type="ECO:0000313" key="20">
    <source>
        <dbReference type="EMBL" id="MTD15098.1"/>
    </source>
</evidence>
<gene>
    <name evidence="20" type="ORF">GIS00_14235</name>
</gene>
<feature type="region of interest" description="Disordered" evidence="16">
    <location>
        <begin position="452"/>
        <end position="521"/>
    </location>
</feature>
<feature type="region of interest" description="Disordered" evidence="16">
    <location>
        <begin position="130"/>
        <end position="188"/>
    </location>
</feature>
<reference evidence="20 21" key="1">
    <citation type="submission" date="2019-11" db="EMBL/GenBank/DDBJ databases">
        <authorList>
            <person name="Jiang L.-Q."/>
        </authorList>
    </citation>
    <scope>NUCLEOTIDE SEQUENCE [LARGE SCALE GENOMIC DNA]</scope>
    <source>
        <strain evidence="20 21">YIM 132087</strain>
    </source>
</reference>
<keyword evidence="9" id="KW-0067">ATP-binding</keyword>
<evidence type="ECO:0000256" key="3">
    <source>
        <dbReference type="ARBA" id="ARBA00022475"/>
    </source>
</evidence>
<evidence type="ECO:0000256" key="15">
    <source>
        <dbReference type="ARBA" id="ARBA00023180"/>
    </source>
</evidence>
<evidence type="ECO:0000256" key="2">
    <source>
        <dbReference type="ARBA" id="ARBA00011902"/>
    </source>
</evidence>
<keyword evidence="4" id="KW-0808">Transferase</keyword>
<evidence type="ECO:0000256" key="4">
    <source>
        <dbReference type="ARBA" id="ARBA00022679"/>
    </source>
</evidence>
<sequence>MASGTAVADSPVMCEDGVCTHTFDYTGASQDFVVPAGVDRISFLLYGASGGSSGFGVSGGAGGMTRGDLGVTPGATVRVLVGQAGSQGQAAFTYGNGGPTYPGSRYGNGGGMSMITLDGTVIAVAGGGGGAGGTRIEAGEQISDRGGSGSGPNTSGGDGSAPADLGYVAATGGSQTAPGTGGISPDGNGTDAFFVANATLAGGFGGSSSTTEGTSPGGGGGGGYYGGGGGGYGQSGAGGAGYASPTVENASGDSGVRLGNGQIQISWDEPAAQLGLTAGTQPAGQVSLAADITGNYDVPTGTASFYAGLASLCTGVTLDSAGHADCDASSLAAGTYEILLSYSGDSIYPGTETTGTLVVVEPAPVVTTQSLPEASASGSYSTQLVATGVGPFTWESKEIPEGLTLTADGLLSGTLTTPGTYEFSVRVYDSQDPAQSTIVVLSLTVAAAPVTSTSAPSTSVSTSQSSTSETTTSAPASSSTAAPTTSSSSVTWRPVTTPSTSSSSAVAPTGSTTLLSPTSTAGPQLSATGVDVAPWAGVGAVLLGAGAFTLLLGRRRASRH</sequence>
<accession>A0A7K1FLW4</accession>
<evidence type="ECO:0000256" key="12">
    <source>
        <dbReference type="ARBA" id="ARBA00023137"/>
    </source>
</evidence>
<evidence type="ECO:0000256" key="6">
    <source>
        <dbReference type="ARBA" id="ARBA00022729"/>
    </source>
</evidence>
<evidence type="ECO:0000313" key="21">
    <source>
        <dbReference type="Proteomes" id="UP000460221"/>
    </source>
</evidence>
<dbReference type="GO" id="GO:0004714">
    <property type="term" value="F:transmembrane receptor protein tyrosine kinase activity"/>
    <property type="evidence" value="ECO:0007669"/>
    <property type="project" value="UniProtKB-EC"/>
</dbReference>